<feature type="compositionally biased region" description="Low complexity" evidence="1">
    <location>
        <begin position="1010"/>
        <end position="1024"/>
    </location>
</feature>
<feature type="region of interest" description="Disordered" evidence="1">
    <location>
        <begin position="564"/>
        <end position="584"/>
    </location>
</feature>
<evidence type="ECO:0000313" key="3">
    <source>
        <dbReference type="EMBL" id="KAJ7707924.1"/>
    </source>
</evidence>
<feature type="compositionally biased region" description="Acidic residues" evidence="1">
    <location>
        <begin position="1027"/>
        <end position="1036"/>
    </location>
</feature>
<feature type="region of interest" description="Disordered" evidence="1">
    <location>
        <begin position="39"/>
        <end position="77"/>
    </location>
</feature>
<dbReference type="AlphaFoldDB" id="A0AAD7GY72"/>
<keyword evidence="4" id="KW-1185">Reference proteome</keyword>
<proteinExistence type="predicted"/>
<feature type="region of interest" description="Disordered" evidence="1">
    <location>
        <begin position="683"/>
        <end position="746"/>
    </location>
</feature>
<gene>
    <name evidence="3" type="ORF">B0H16DRAFT_1679258</name>
</gene>
<feature type="compositionally biased region" description="Polar residues" evidence="1">
    <location>
        <begin position="997"/>
        <end position="1007"/>
    </location>
</feature>
<feature type="compositionally biased region" description="Acidic residues" evidence="1">
    <location>
        <begin position="1064"/>
        <end position="1073"/>
    </location>
</feature>
<dbReference type="InterPro" id="IPR046496">
    <property type="entry name" value="DUF6589"/>
</dbReference>
<protein>
    <recommendedName>
        <fullName evidence="2">DUF6589 domain-containing protein</fullName>
    </recommendedName>
</protein>
<feature type="region of interest" description="Disordered" evidence="1">
    <location>
        <begin position="968"/>
        <end position="1128"/>
    </location>
</feature>
<feature type="compositionally biased region" description="Acidic residues" evidence="1">
    <location>
        <begin position="1102"/>
        <end position="1128"/>
    </location>
</feature>
<reference evidence="3" key="1">
    <citation type="submission" date="2023-03" db="EMBL/GenBank/DDBJ databases">
        <title>Massive genome expansion in bonnet fungi (Mycena s.s.) driven by repeated elements and novel gene families across ecological guilds.</title>
        <authorList>
            <consortium name="Lawrence Berkeley National Laboratory"/>
            <person name="Harder C.B."/>
            <person name="Miyauchi S."/>
            <person name="Viragh M."/>
            <person name="Kuo A."/>
            <person name="Thoen E."/>
            <person name="Andreopoulos B."/>
            <person name="Lu D."/>
            <person name="Skrede I."/>
            <person name="Drula E."/>
            <person name="Henrissat B."/>
            <person name="Morin E."/>
            <person name="Kohler A."/>
            <person name="Barry K."/>
            <person name="LaButti K."/>
            <person name="Morin E."/>
            <person name="Salamov A."/>
            <person name="Lipzen A."/>
            <person name="Mereny Z."/>
            <person name="Hegedus B."/>
            <person name="Baldrian P."/>
            <person name="Stursova M."/>
            <person name="Weitz H."/>
            <person name="Taylor A."/>
            <person name="Grigoriev I.V."/>
            <person name="Nagy L.G."/>
            <person name="Martin F."/>
            <person name="Kauserud H."/>
        </authorList>
    </citation>
    <scope>NUCLEOTIDE SEQUENCE</scope>
    <source>
        <strain evidence="3">CBHHK182m</strain>
    </source>
</reference>
<dbReference type="EMBL" id="JARKIB010000440">
    <property type="protein sequence ID" value="KAJ7707924.1"/>
    <property type="molecule type" value="Genomic_DNA"/>
</dbReference>
<feature type="compositionally biased region" description="Basic and acidic residues" evidence="1">
    <location>
        <begin position="983"/>
        <end position="994"/>
    </location>
</feature>
<name>A0AAD7GY72_9AGAR</name>
<feature type="region of interest" description="Disordered" evidence="1">
    <location>
        <begin position="153"/>
        <end position="176"/>
    </location>
</feature>
<dbReference type="Proteomes" id="UP001215598">
    <property type="component" value="Unassembled WGS sequence"/>
</dbReference>
<feature type="compositionally biased region" description="Basic and acidic residues" evidence="1">
    <location>
        <begin position="197"/>
        <end position="215"/>
    </location>
</feature>
<comment type="caution">
    <text evidence="3">The sequence shown here is derived from an EMBL/GenBank/DDBJ whole genome shotgun (WGS) entry which is preliminary data.</text>
</comment>
<sequence length="1128" mass="125805">MTTSGYQILARGYGELQYRDLSTTSTAVTRAMECYPRPDANAYRLDPTAPNPPPTTYTAPDFSHTQPRMRSEKQSIEEKTADKFAAVDELLKTWKFDTIGDFLSILFYNKPRGDPDPRGTTHAHAVAQFLRGRSKIKMCDILPLVYHHKASYPTKKSADSHEKKSMFSTAGPENEINHARPFMSTWAARLVASEARKQVGRATRDDPDRPEEHSRFRASSNGRTNAHVVTWPELLANFSITKIHAKYCLRLPLPMFLTESMAAPSTKGVIFVRKRRPHPMIQVGAIASFLISRNRYANGDLAMALGVWHVACKSHVDVKRVYCRLGSAVSDTTSHNALNAMSEADLVALRAEIAEATERGEREGCLLVDNVQKYCDVYEEGVGRQSQMKVGTAGTWVRLDGCSPGAFHAKPYYDQVAKQERANLETGSLYDSIDWKHIKTIIPLQWVRALVEFEPKLHHLLPEVNIMFRVTLAIRPRPPNKITSCQPLGTNSEHSTETQGMRQAIKDFDNQTGIDSDNPGNLLSWIRGDGASFAAVLNLINYSTPVGTFKNKIGTPEIWHTGATDLNSTSANHHGPASSSDPSSLSKCFNIAGFKRPSNVKSCDYYPTVRNLSLIWTAKVLDCWRLHFDVEDLHEYFQDLAQNDKLPTLIDLIQDAIPLYDRYATQGAIRASLSAAEATHPDRFNKVPVGSPWTAPSNASDRTSPDLDDLDLPGLADIIEPDTPTNPSPPKKSDNAPTAHTETEGFTGDRVLRNSQIFLQDFGWWIEFGHAVPEGDIGRVWEIMKIWIFKFAGSSHQNYVNYLLEVYCMRRYEASKGLSDAILDNWLLKIKDELGHCLPADLHQEHYNKWLEDMIQKHGGEFDNKYYRQTIAPNVHHFLQMKKEVETAFEFKPRGQTHTSPHSRPELQLLLTAFKEEEVHLFRSGRSLGHAAVNQFARGWKRLDAGKLTAFLEKSTALGDFLKEIRRSENPDVDMDSDSSSESGDRSSDIHGDGSSDVETADNSSSIRGVDSPTPSIPSSDITVDANEPEDDGEDLSDAHLSAGSENSEAEDEDGKIEGNGEVDPNEPDDDGIDLSTTHLSTADRENGLEAMEAKNAAAEGEGTDEEEEEESDEEREEPESESDDEEV</sequence>
<evidence type="ECO:0000313" key="4">
    <source>
        <dbReference type="Proteomes" id="UP001215598"/>
    </source>
</evidence>
<organism evidence="3 4">
    <name type="scientific">Mycena metata</name>
    <dbReference type="NCBI Taxonomy" id="1033252"/>
    <lineage>
        <taxon>Eukaryota</taxon>
        <taxon>Fungi</taxon>
        <taxon>Dikarya</taxon>
        <taxon>Basidiomycota</taxon>
        <taxon>Agaricomycotina</taxon>
        <taxon>Agaricomycetes</taxon>
        <taxon>Agaricomycetidae</taxon>
        <taxon>Agaricales</taxon>
        <taxon>Marasmiineae</taxon>
        <taxon>Mycenaceae</taxon>
        <taxon>Mycena</taxon>
    </lineage>
</organism>
<evidence type="ECO:0000259" key="2">
    <source>
        <dbReference type="Pfam" id="PF20231"/>
    </source>
</evidence>
<accession>A0AAD7GY72</accession>
<feature type="domain" description="DUF6589" evidence="2">
    <location>
        <begin position="420"/>
        <end position="898"/>
    </location>
</feature>
<feature type="compositionally biased region" description="Basic and acidic residues" evidence="1">
    <location>
        <begin position="156"/>
        <end position="165"/>
    </location>
</feature>
<feature type="region of interest" description="Disordered" evidence="1">
    <location>
        <begin position="197"/>
        <end position="221"/>
    </location>
</feature>
<dbReference type="Pfam" id="PF20231">
    <property type="entry name" value="DUF6589"/>
    <property type="match status" value="1"/>
</dbReference>
<evidence type="ECO:0000256" key="1">
    <source>
        <dbReference type="SAM" id="MobiDB-lite"/>
    </source>
</evidence>